<dbReference type="OrthoDB" id="1931232at2759"/>
<evidence type="ECO:0000259" key="8">
    <source>
        <dbReference type="PROSITE" id="PS50862"/>
    </source>
</evidence>
<dbReference type="InterPro" id="IPR002312">
    <property type="entry name" value="Asp/Asn-tRNA-synth_IIb"/>
</dbReference>
<evidence type="ECO:0000313" key="9">
    <source>
        <dbReference type="EMBL" id="EDV27398.1"/>
    </source>
</evidence>
<proteinExistence type="inferred from homology"/>
<dbReference type="InterPro" id="IPR004365">
    <property type="entry name" value="NA-bd_OB_tRNA"/>
</dbReference>
<dbReference type="eggNOG" id="KOG0554">
    <property type="taxonomic scope" value="Eukaryota"/>
</dbReference>
<protein>
    <recommendedName>
        <fullName evidence="2">asparagine--tRNA ligase</fullName>
        <ecNumber evidence="2">6.1.1.22</ecNumber>
    </recommendedName>
</protein>
<dbReference type="RefSeq" id="XP_002109232.1">
    <property type="nucleotide sequence ID" value="XM_002109196.1"/>
</dbReference>
<sequence>MNLIRAQCIISPFNRCMNNKTVLMWYKHVRAYVTCTIKEIMLGEIARKRERITIKGWVRLCRSQKNVIFLNVSDGSCASKLQVVLPASACTKPPTIGSSVEACGELVESSHKGQLYELQADTITVLGDMLDSNFPFVPGRRYSLEYLRKFPHLRARTNVFQALLRIRSQACMQLHKYFQDYYYTFIHSPIITSSDCEGAGDLFTVTPKNKENTDRTDDQRINDFFNSPSFLTVSGQLHAEALMSSLSHVYTFGPAFRAEKSHTRHHLAEFYMIEAESTRFDNMEILISSTEHFVKETIKKLLVICQDDLSLFDGFVPPNHKIALDDFLNFSCTRMTYKDAISALEATSKKFTTYPKWGEELQSDHENYLIQMSGNKGLFITDFPAKLRPFYCRKNDDDKTVAAFDFLVPTIGELIGGSLREERFDLLLNNMKTFNISQESYSWYIDLRRYGTIRHGGFGMGFERFLQFILGLANIRDVMPFPRYSGSCKL</sequence>
<organism evidence="9 10">
    <name type="scientific">Trichoplax adhaerens</name>
    <name type="common">Trichoplax reptans</name>
    <dbReference type="NCBI Taxonomy" id="10228"/>
    <lineage>
        <taxon>Eukaryota</taxon>
        <taxon>Metazoa</taxon>
        <taxon>Placozoa</taxon>
        <taxon>Uniplacotomia</taxon>
        <taxon>Trichoplacea</taxon>
        <taxon>Trichoplacidae</taxon>
        <taxon>Trichoplax</taxon>
    </lineage>
</organism>
<dbReference type="InterPro" id="IPR004364">
    <property type="entry name" value="Aa-tRNA-synt_II"/>
</dbReference>
<evidence type="ECO:0000256" key="4">
    <source>
        <dbReference type="ARBA" id="ARBA00022741"/>
    </source>
</evidence>
<dbReference type="STRING" id="10228.B3RN59"/>
<dbReference type="GO" id="GO:0005524">
    <property type="term" value="F:ATP binding"/>
    <property type="evidence" value="ECO:0007669"/>
    <property type="project" value="UniProtKB-KW"/>
</dbReference>
<dbReference type="CDD" id="cd04318">
    <property type="entry name" value="EcAsnRS_like_N"/>
    <property type="match status" value="1"/>
</dbReference>
<dbReference type="PhylomeDB" id="B3RN59"/>
<dbReference type="PROSITE" id="PS50862">
    <property type="entry name" value="AA_TRNA_LIGASE_II"/>
    <property type="match status" value="1"/>
</dbReference>
<evidence type="ECO:0000256" key="2">
    <source>
        <dbReference type="ARBA" id="ARBA00012816"/>
    </source>
</evidence>
<dbReference type="InterPro" id="IPR006195">
    <property type="entry name" value="aa-tRNA-synth_II"/>
</dbReference>
<feature type="domain" description="Aminoacyl-transfer RNA synthetases class-II family profile" evidence="8">
    <location>
        <begin position="174"/>
        <end position="480"/>
    </location>
</feature>
<keyword evidence="10" id="KW-1185">Reference proteome</keyword>
<dbReference type="InterPro" id="IPR012340">
    <property type="entry name" value="NA-bd_OB-fold"/>
</dbReference>
<dbReference type="Pfam" id="PF01336">
    <property type="entry name" value="tRNA_anti-codon"/>
    <property type="match status" value="1"/>
</dbReference>
<keyword evidence="3" id="KW-0436">Ligase</keyword>
<evidence type="ECO:0000256" key="1">
    <source>
        <dbReference type="ARBA" id="ARBA00008226"/>
    </source>
</evidence>
<dbReference type="EMBL" id="DS985242">
    <property type="protein sequence ID" value="EDV27398.1"/>
    <property type="molecule type" value="Genomic_DNA"/>
</dbReference>
<dbReference type="Pfam" id="PF00152">
    <property type="entry name" value="tRNA-synt_2"/>
    <property type="match status" value="1"/>
</dbReference>
<dbReference type="GO" id="GO:0005739">
    <property type="term" value="C:mitochondrion"/>
    <property type="evidence" value="ECO:0000318"/>
    <property type="project" value="GO_Central"/>
</dbReference>
<reference evidence="9 10" key="1">
    <citation type="journal article" date="2008" name="Nature">
        <title>The Trichoplax genome and the nature of placozoans.</title>
        <authorList>
            <person name="Srivastava M."/>
            <person name="Begovic E."/>
            <person name="Chapman J."/>
            <person name="Putnam N.H."/>
            <person name="Hellsten U."/>
            <person name="Kawashima T."/>
            <person name="Kuo A."/>
            <person name="Mitros T."/>
            <person name="Salamov A."/>
            <person name="Carpenter M.L."/>
            <person name="Signorovitch A.Y."/>
            <person name="Moreno M.A."/>
            <person name="Kamm K."/>
            <person name="Grimwood J."/>
            <person name="Schmutz J."/>
            <person name="Shapiro H."/>
            <person name="Grigoriev I.V."/>
            <person name="Buss L.W."/>
            <person name="Schierwater B."/>
            <person name="Dellaporta S.L."/>
            <person name="Rokhsar D.S."/>
        </authorList>
    </citation>
    <scope>NUCLEOTIDE SEQUENCE [LARGE SCALE GENOMIC DNA]</scope>
    <source>
        <strain evidence="9 10">Grell-BS-1999</strain>
    </source>
</reference>
<dbReference type="CTD" id="6751012"/>
<dbReference type="KEGG" id="tad:TRIADDRAFT_53048"/>
<dbReference type="HOGENOM" id="CLU_004553_2_0_1"/>
<evidence type="ECO:0000313" key="10">
    <source>
        <dbReference type="Proteomes" id="UP000009022"/>
    </source>
</evidence>
<evidence type="ECO:0000256" key="6">
    <source>
        <dbReference type="ARBA" id="ARBA00022917"/>
    </source>
</evidence>
<dbReference type="NCBIfam" id="NF003037">
    <property type="entry name" value="PRK03932.1"/>
    <property type="match status" value="1"/>
</dbReference>
<dbReference type="InParanoid" id="B3RN59"/>
<comment type="similarity">
    <text evidence="1">Belongs to the class-II aminoacyl-tRNA synthetase family.</text>
</comment>
<dbReference type="GO" id="GO:0003676">
    <property type="term" value="F:nucleic acid binding"/>
    <property type="evidence" value="ECO:0007669"/>
    <property type="project" value="InterPro"/>
</dbReference>
<dbReference type="Proteomes" id="UP000009022">
    <property type="component" value="Unassembled WGS sequence"/>
</dbReference>
<accession>B3RN59</accession>
<dbReference type="EC" id="6.1.1.22" evidence="2"/>
<evidence type="ECO:0000256" key="7">
    <source>
        <dbReference type="ARBA" id="ARBA00023146"/>
    </source>
</evidence>
<dbReference type="NCBIfam" id="TIGR00457">
    <property type="entry name" value="asnS"/>
    <property type="match status" value="1"/>
</dbReference>
<keyword evidence="5" id="KW-0067">ATP-binding</keyword>
<dbReference type="Gene3D" id="3.30.930.10">
    <property type="entry name" value="Bira Bifunctional Protein, Domain 2"/>
    <property type="match status" value="1"/>
</dbReference>
<dbReference type="GO" id="GO:0006421">
    <property type="term" value="P:asparaginyl-tRNA aminoacylation"/>
    <property type="evidence" value="ECO:0000318"/>
    <property type="project" value="GO_Central"/>
</dbReference>
<dbReference type="InterPro" id="IPR004522">
    <property type="entry name" value="Asn-tRNA-ligase"/>
</dbReference>
<dbReference type="InterPro" id="IPR045864">
    <property type="entry name" value="aa-tRNA-synth_II/BPL/LPL"/>
</dbReference>
<dbReference type="PANTHER" id="PTHR22594">
    <property type="entry name" value="ASPARTYL/LYSYL-TRNA SYNTHETASE"/>
    <property type="match status" value="1"/>
</dbReference>
<dbReference type="SUPFAM" id="SSF50249">
    <property type="entry name" value="Nucleic acid-binding proteins"/>
    <property type="match status" value="1"/>
</dbReference>
<dbReference type="PANTHER" id="PTHR22594:SF34">
    <property type="entry name" value="ASPARAGINE--TRNA LIGASE, MITOCHONDRIAL-RELATED"/>
    <property type="match status" value="1"/>
</dbReference>
<evidence type="ECO:0000256" key="3">
    <source>
        <dbReference type="ARBA" id="ARBA00022598"/>
    </source>
</evidence>
<dbReference type="Gene3D" id="2.40.50.140">
    <property type="entry name" value="Nucleic acid-binding proteins"/>
    <property type="match status" value="1"/>
</dbReference>
<dbReference type="OMA" id="PEMAFYD"/>
<dbReference type="AlphaFoldDB" id="B3RN59"/>
<name>B3RN59_TRIAD</name>
<keyword evidence="6" id="KW-0648">Protein biosynthesis</keyword>
<evidence type="ECO:0000256" key="5">
    <source>
        <dbReference type="ARBA" id="ARBA00022840"/>
    </source>
</evidence>
<dbReference type="GO" id="GO:0004816">
    <property type="term" value="F:asparagine-tRNA ligase activity"/>
    <property type="evidence" value="ECO:0000318"/>
    <property type="project" value="GO_Central"/>
</dbReference>
<gene>
    <name evidence="9" type="ORF">TRIADDRAFT_53048</name>
</gene>
<keyword evidence="4" id="KW-0547">Nucleotide-binding</keyword>
<keyword evidence="7" id="KW-0030">Aminoacyl-tRNA synthetase</keyword>
<dbReference type="SUPFAM" id="SSF55681">
    <property type="entry name" value="Class II aaRS and biotin synthetases"/>
    <property type="match status" value="1"/>
</dbReference>
<dbReference type="GeneID" id="6751012"/>
<dbReference type="PRINTS" id="PR01042">
    <property type="entry name" value="TRNASYNTHASP"/>
</dbReference>
<dbReference type="FunFam" id="3.30.930.10:FF:000016">
    <property type="entry name" value="Asparagine--tRNA ligase"/>
    <property type="match status" value="1"/>
</dbReference>